<dbReference type="AlphaFoldDB" id="A0A4R3JYS7"/>
<evidence type="ECO:0000313" key="1">
    <source>
        <dbReference type="EMBL" id="TCS72443.1"/>
    </source>
</evidence>
<keyword evidence="1" id="KW-0808">Transferase</keyword>
<dbReference type="Gene3D" id="2.160.10.10">
    <property type="entry name" value="Hexapeptide repeat proteins"/>
    <property type="match status" value="1"/>
</dbReference>
<dbReference type="CDD" id="cd04645">
    <property type="entry name" value="LbH_gamma_CA_like"/>
    <property type="match status" value="1"/>
</dbReference>
<dbReference type="PANTHER" id="PTHR13061">
    <property type="entry name" value="DYNACTIN SUBUNIT P25"/>
    <property type="match status" value="1"/>
</dbReference>
<dbReference type="InterPro" id="IPR047324">
    <property type="entry name" value="LbH_gamma_CA-like"/>
</dbReference>
<dbReference type="RefSeq" id="WP_126463502.1">
    <property type="nucleotide sequence ID" value="NZ_AP018721.1"/>
</dbReference>
<dbReference type="Pfam" id="PF00132">
    <property type="entry name" value="Hexapep"/>
    <property type="match status" value="2"/>
</dbReference>
<evidence type="ECO:0000313" key="2">
    <source>
        <dbReference type="Proteomes" id="UP000295135"/>
    </source>
</evidence>
<name>A0A4R3JYS7_9PROT</name>
<dbReference type="EMBL" id="SLZY01000005">
    <property type="protein sequence ID" value="TCS72443.1"/>
    <property type="molecule type" value="Genomic_DNA"/>
</dbReference>
<dbReference type="SUPFAM" id="SSF51161">
    <property type="entry name" value="Trimeric LpxA-like enzymes"/>
    <property type="match status" value="1"/>
</dbReference>
<accession>A0A4R3JYS7</accession>
<dbReference type="OrthoDB" id="9803036at2"/>
<reference evidence="1 2" key="1">
    <citation type="submission" date="2019-03" db="EMBL/GenBank/DDBJ databases">
        <title>Genomic Encyclopedia of Type Strains, Phase IV (KMG-IV): sequencing the most valuable type-strain genomes for metagenomic binning, comparative biology and taxonomic classification.</title>
        <authorList>
            <person name="Goeker M."/>
        </authorList>
    </citation>
    <scope>NUCLEOTIDE SEQUENCE [LARGE SCALE GENOMIC DNA]</scope>
    <source>
        <strain evidence="1 2">DSM 103923</strain>
    </source>
</reference>
<dbReference type="PANTHER" id="PTHR13061:SF56">
    <property type="entry name" value="PROTEIN YRDA"/>
    <property type="match status" value="1"/>
</dbReference>
<dbReference type="InterPro" id="IPR001451">
    <property type="entry name" value="Hexapep"/>
</dbReference>
<sequence>MTIERFQDKRPQLGRDVYVHSAATVIGEVELGDGASVWPGAVIRGDVNFIRIGAGSNIQDCAVLHVSHRSAADPVGAPLIVGRNVTVGHSVILHGCTIGNDCLIGMGSLVMDRAVLQDHVLLGAGSLVPEGKVLESGWLYLGRPAKALRRLTDEELAYFEYSAQHYMKLAADYRGG</sequence>
<protein>
    <submittedName>
        <fullName evidence="1">Carbonic anhydrase/acetyltransferase-like protein (Isoleucine patch superfamily)</fullName>
    </submittedName>
</protein>
<gene>
    <name evidence="1" type="ORF">EDC61_10598</name>
</gene>
<keyword evidence="2" id="KW-1185">Reference proteome</keyword>
<dbReference type="InterPro" id="IPR011004">
    <property type="entry name" value="Trimer_LpxA-like_sf"/>
</dbReference>
<dbReference type="InterPro" id="IPR050484">
    <property type="entry name" value="Transf_Hexapept/Carb_Anhydrase"/>
</dbReference>
<proteinExistence type="predicted"/>
<dbReference type="GO" id="GO:0016740">
    <property type="term" value="F:transferase activity"/>
    <property type="evidence" value="ECO:0007669"/>
    <property type="project" value="UniProtKB-KW"/>
</dbReference>
<comment type="caution">
    <text evidence="1">The sequence shown here is derived from an EMBL/GenBank/DDBJ whole genome shotgun (WGS) entry which is preliminary data.</text>
</comment>
<organism evidence="1 2">
    <name type="scientific">Sulfuritortus calidifontis</name>
    <dbReference type="NCBI Taxonomy" id="1914471"/>
    <lineage>
        <taxon>Bacteria</taxon>
        <taxon>Pseudomonadati</taxon>
        <taxon>Pseudomonadota</taxon>
        <taxon>Betaproteobacteria</taxon>
        <taxon>Nitrosomonadales</taxon>
        <taxon>Thiobacillaceae</taxon>
        <taxon>Sulfuritortus</taxon>
    </lineage>
</organism>
<dbReference type="Proteomes" id="UP000295135">
    <property type="component" value="Unassembled WGS sequence"/>
</dbReference>